<dbReference type="PANTHER" id="PTHR38925">
    <property type="entry name" value="PROTEIN, PUTATIVE-RELATED"/>
    <property type="match status" value="1"/>
</dbReference>
<accession>A0AAP0K0U8</accession>
<feature type="transmembrane region" description="Helical" evidence="1">
    <location>
        <begin position="20"/>
        <end position="37"/>
    </location>
</feature>
<keyword evidence="1" id="KW-0472">Membrane</keyword>
<proteinExistence type="predicted"/>
<dbReference type="AlphaFoldDB" id="A0AAP0K0U8"/>
<evidence type="ECO:0000256" key="1">
    <source>
        <dbReference type="SAM" id="Phobius"/>
    </source>
</evidence>
<dbReference type="EMBL" id="JBBNAF010000005">
    <property type="protein sequence ID" value="KAK9143058.1"/>
    <property type="molecule type" value="Genomic_DNA"/>
</dbReference>
<keyword evidence="1" id="KW-1133">Transmembrane helix</keyword>
<keyword evidence="3" id="KW-1185">Reference proteome</keyword>
<dbReference type="Proteomes" id="UP001420932">
    <property type="component" value="Unassembled WGS sequence"/>
</dbReference>
<gene>
    <name evidence="2" type="ORF">Syun_012458</name>
</gene>
<reference evidence="2 3" key="1">
    <citation type="submission" date="2024-01" db="EMBL/GenBank/DDBJ databases">
        <title>Genome assemblies of Stephania.</title>
        <authorList>
            <person name="Yang L."/>
        </authorList>
    </citation>
    <scope>NUCLEOTIDE SEQUENCE [LARGE SCALE GENOMIC DNA]</scope>
    <source>
        <strain evidence="2">YNDBR</strain>
        <tissue evidence="2">Leaf</tissue>
    </source>
</reference>
<protein>
    <submittedName>
        <fullName evidence="2">Uncharacterized protein</fullName>
    </submittedName>
</protein>
<evidence type="ECO:0000313" key="2">
    <source>
        <dbReference type="EMBL" id="KAK9143058.1"/>
    </source>
</evidence>
<sequence>MGLHLVIPLAKLKLLAVNSTGSSTFPLVTALVLPFILKIPFITHTRSVYSDIVAASRLFFFRLNVIIHGGESSSSGSGHNHRWERAFRLIRERISNHRRLSSLTQSQQEDSLHAASMLAL</sequence>
<organism evidence="2 3">
    <name type="scientific">Stephania yunnanensis</name>
    <dbReference type="NCBI Taxonomy" id="152371"/>
    <lineage>
        <taxon>Eukaryota</taxon>
        <taxon>Viridiplantae</taxon>
        <taxon>Streptophyta</taxon>
        <taxon>Embryophyta</taxon>
        <taxon>Tracheophyta</taxon>
        <taxon>Spermatophyta</taxon>
        <taxon>Magnoliopsida</taxon>
        <taxon>Ranunculales</taxon>
        <taxon>Menispermaceae</taxon>
        <taxon>Menispermoideae</taxon>
        <taxon>Cissampelideae</taxon>
        <taxon>Stephania</taxon>
    </lineage>
</organism>
<keyword evidence="1" id="KW-0812">Transmembrane</keyword>
<comment type="caution">
    <text evidence="2">The sequence shown here is derived from an EMBL/GenBank/DDBJ whole genome shotgun (WGS) entry which is preliminary data.</text>
</comment>
<dbReference type="PANTHER" id="PTHR38925:SF1">
    <property type="entry name" value="PROTEIN, PUTATIVE-RELATED"/>
    <property type="match status" value="1"/>
</dbReference>
<name>A0AAP0K0U8_9MAGN</name>
<evidence type="ECO:0000313" key="3">
    <source>
        <dbReference type="Proteomes" id="UP001420932"/>
    </source>
</evidence>